<evidence type="ECO:0000259" key="4">
    <source>
        <dbReference type="PROSITE" id="PS50009"/>
    </source>
</evidence>
<dbReference type="InterPro" id="IPR019804">
    <property type="entry name" value="Ras_G-nucl-exch_fac_CS"/>
</dbReference>
<feature type="region of interest" description="Disordered" evidence="3">
    <location>
        <begin position="628"/>
        <end position="647"/>
    </location>
</feature>
<dbReference type="Pfam" id="PF00617">
    <property type="entry name" value="RasGEF"/>
    <property type="match status" value="1"/>
</dbReference>
<evidence type="ECO:0000256" key="2">
    <source>
        <dbReference type="PROSITE-ProRule" id="PRU00168"/>
    </source>
</evidence>
<dbReference type="GO" id="GO:0005886">
    <property type="term" value="C:plasma membrane"/>
    <property type="evidence" value="ECO:0007669"/>
    <property type="project" value="TreeGrafter"/>
</dbReference>
<dbReference type="Proteomes" id="UP001150062">
    <property type="component" value="Unassembled WGS sequence"/>
</dbReference>
<dbReference type="Gene3D" id="1.20.870.10">
    <property type="entry name" value="Son of sevenless (SoS) protein Chain: S domain 1"/>
    <property type="match status" value="1"/>
</dbReference>
<evidence type="ECO:0000256" key="3">
    <source>
        <dbReference type="SAM" id="MobiDB-lite"/>
    </source>
</evidence>
<dbReference type="CDD" id="cd00155">
    <property type="entry name" value="RasGEF"/>
    <property type="match status" value="1"/>
</dbReference>
<dbReference type="InterPro" id="IPR036964">
    <property type="entry name" value="RASGEF_cat_dom_sf"/>
</dbReference>
<evidence type="ECO:0000313" key="9">
    <source>
        <dbReference type="Proteomes" id="UP001150062"/>
    </source>
</evidence>
<dbReference type="PANTHER" id="PTHR23113">
    <property type="entry name" value="GUANINE NUCLEOTIDE EXCHANGE FACTOR"/>
    <property type="match status" value="1"/>
</dbReference>
<dbReference type="SMART" id="SM00229">
    <property type="entry name" value="RasGEFN"/>
    <property type="match status" value="1"/>
</dbReference>
<dbReference type="AlphaFoldDB" id="A0AAV8A1N2"/>
<proteinExistence type="predicted"/>
<keyword evidence="1 2" id="KW-0344">Guanine-nucleotide releasing factor</keyword>
<evidence type="ECO:0000256" key="1">
    <source>
        <dbReference type="ARBA" id="ARBA00022658"/>
    </source>
</evidence>
<name>A0AAV8A1N2_9EUKA</name>
<dbReference type="Gene3D" id="1.10.840.10">
    <property type="entry name" value="Ras guanine-nucleotide exchange factors catalytic domain"/>
    <property type="match status" value="1"/>
</dbReference>
<dbReference type="GO" id="GO:0007265">
    <property type="term" value="P:Ras protein signal transduction"/>
    <property type="evidence" value="ECO:0007669"/>
    <property type="project" value="TreeGrafter"/>
</dbReference>
<gene>
    <name evidence="6" type="ORF">M0812_00669</name>
    <name evidence="7" type="ORF">M0813_22126</name>
</gene>
<comment type="caution">
    <text evidence="6">The sequence shown here is derived from an EMBL/GenBank/DDBJ whole genome shotgun (WGS) entry which is preliminary data.</text>
</comment>
<evidence type="ECO:0000313" key="7">
    <source>
        <dbReference type="EMBL" id="KAJ6243687.1"/>
    </source>
</evidence>
<dbReference type="GO" id="GO:0005085">
    <property type="term" value="F:guanyl-nucleotide exchange factor activity"/>
    <property type="evidence" value="ECO:0007669"/>
    <property type="project" value="UniProtKB-KW"/>
</dbReference>
<dbReference type="Proteomes" id="UP001146793">
    <property type="component" value="Unassembled WGS sequence"/>
</dbReference>
<evidence type="ECO:0000313" key="6">
    <source>
        <dbReference type="EMBL" id="KAJ3448193.1"/>
    </source>
</evidence>
<dbReference type="EMBL" id="JAOAOG010000168">
    <property type="protein sequence ID" value="KAJ6243687.1"/>
    <property type="molecule type" value="Genomic_DNA"/>
</dbReference>
<dbReference type="SUPFAM" id="SSF48366">
    <property type="entry name" value="Ras GEF"/>
    <property type="match status" value="1"/>
</dbReference>
<dbReference type="PROSITE" id="PS50896">
    <property type="entry name" value="LISH"/>
    <property type="match status" value="1"/>
</dbReference>
<dbReference type="PROSITE" id="PS00720">
    <property type="entry name" value="RASGEF"/>
    <property type="match status" value="1"/>
</dbReference>
<accession>A0AAV8A1N2</accession>
<sequence length="647" mass="76612">MSEPKGNKQQKRRFTTMNISTDEKSNKPIKRKSKVEELLGFTDNTDKILKNKQKRQREIELQREKQIQEEIELEKKALKGPEIKKHEWLSYVFKNHPEVLEIREKTTPILKHESFSNLIERSHTEVKDNIAKSDILQLVMQHLSTVGLKKSIRCLEEESNLRYENQNSKKSKLVPVLQLGISNVDNIWNLSTENIDPKDEQEEDPEQYYNDDFVGLGNEDTEISIRNVNIWEEGPDSEENIIIEKELVKAGTLNKLIEKLTPPDRPKSYPDYMKSFLMCYQSFTTPRQVLWKLIERYHVPKKNDQTFTEYKTHRKFIQLRVGNVLKKWMEDHFSDFNDRLIVEIHQFIDKTLARDGHSSLVQNLRNTIKRMQKGASLEIERETKEKPPDPMLPKNIWSFDLKLTDIDEEEIARQETLAVHHLYINIKPIELLNQAWIKEKTRHRSPNVLALSLRFTRLSNWVSSTILNVETIKERIKMVSSMIKLANHFFKMNNYHSLQAVLSGINNSPINRLKFTWEESTKNDKKSFNNLTSLMSPKNNSKNYQNHLLNLFNKPTVPYLVFYLNELTIKEENQPDNIDNLINFSKRREIFQIVSDLTKFQHYHYNYISVHQIVVLLNNLRVKMSKRQMKSKSYKLEPRKSNRNNIK</sequence>
<organism evidence="6 8">
    <name type="scientific">Anaeramoeba flamelloides</name>
    <dbReference type="NCBI Taxonomy" id="1746091"/>
    <lineage>
        <taxon>Eukaryota</taxon>
        <taxon>Metamonada</taxon>
        <taxon>Anaeramoebidae</taxon>
        <taxon>Anaeramoeba</taxon>
    </lineage>
</organism>
<dbReference type="PROSITE" id="PS50212">
    <property type="entry name" value="RASGEF_NTER"/>
    <property type="match status" value="1"/>
</dbReference>
<evidence type="ECO:0000259" key="5">
    <source>
        <dbReference type="PROSITE" id="PS50212"/>
    </source>
</evidence>
<dbReference type="InterPro" id="IPR023578">
    <property type="entry name" value="Ras_GEF_dom_sf"/>
</dbReference>
<dbReference type="Pfam" id="PF00618">
    <property type="entry name" value="RasGEF_N"/>
    <property type="match status" value="1"/>
</dbReference>
<evidence type="ECO:0000313" key="8">
    <source>
        <dbReference type="Proteomes" id="UP001146793"/>
    </source>
</evidence>
<feature type="domain" description="Ras-GEF" evidence="4">
    <location>
        <begin position="407"/>
        <end position="639"/>
    </location>
</feature>
<dbReference type="PROSITE" id="PS50009">
    <property type="entry name" value="RASGEF_CAT"/>
    <property type="match status" value="1"/>
</dbReference>
<dbReference type="CDD" id="cd06224">
    <property type="entry name" value="REM"/>
    <property type="match status" value="1"/>
</dbReference>
<dbReference type="InterPro" id="IPR001895">
    <property type="entry name" value="RASGEF_cat_dom"/>
</dbReference>
<feature type="region of interest" description="Disordered" evidence="3">
    <location>
        <begin position="1"/>
        <end position="31"/>
    </location>
</feature>
<dbReference type="InterPro" id="IPR000651">
    <property type="entry name" value="Ras-like_Gua-exchang_fac_N"/>
</dbReference>
<keyword evidence="9" id="KW-1185">Reference proteome</keyword>
<dbReference type="PANTHER" id="PTHR23113:SF366">
    <property type="entry name" value="RAS GUANINE NUCLEOTIDE EXCHANGE FACTOR R"/>
    <property type="match status" value="1"/>
</dbReference>
<protein>
    <submittedName>
        <fullName evidence="6">Ras guanine nucleotide exchange factor i-related</fullName>
    </submittedName>
</protein>
<dbReference type="EMBL" id="JANTQA010000015">
    <property type="protein sequence ID" value="KAJ3448193.1"/>
    <property type="molecule type" value="Genomic_DNA"/>
</dbReference>
<dbReference type="InterPro" id="IPR006594">
    <property type="entry name" value="LisH"/>
</dbReference>
<dbReference type="SMART" id="SM00147">
    <property type="entry name" value="RasGEF"/>
    <property type="match status" value="1"/>
</dbReference>
<dbReference type="InterPro" id="IPR008937">
    <property type="entry name" value="Ras-like_GEF"/>
</dbReference>
<reference evidence="6" key="2">
    <citation type="submission" date="2022-08" db="EMBL/GenBank/DDBJ databases">
        <title>Novel sulphate-reducing endosymbionts in the free-living metamonad Anaeramoeba.</title>
        <authorList>
            <person name="Jerlstrom-Hultqvist J."/>
            <person name="Cepicka I."/>
            <person name="Gallot-Lavallee L."/>
            <person name="Salas-Leiva D."/>
            <person name="Curtis B.A."/>
            <person name="Zahonova K."/>
            <person name="Pipaliya S."/>
            <person name="Dacks J."/>
            <person name="Roger A.J."/>
        </authorList>
    </citation>
    <scope>NUCLEOTIDE SEQUENCE</scope>
    <source>
        <strain evidence="6">Busselton2</strain>
    </source>
</reference>
<feature type="domain" description="N-terminal Ras-GEF" evidence="5">
    <location>
        <begin position="244"/>
        <end position="372"/>
    </location>
</feature>
<reference evidence="7" key="1">
    <citation type="submission" date="2022-08" db="EMBL/GenBank/DDBJ databases">
        <title>Novel sulfate-reducing endosymbionts in the free-living metamonad Anaeramoeba.</title>
        <authorList>
            <person name="Jerlstrom-Hultqvist J."/>
            <person name="Cepicka I."/>
            <person name="Gallot-Lavallee L."/>
            <person name="Salas-Leiva D."/>
            <person name="Curtis B.A."/>
            <person name="Zahonova K."/>
            <person name="Pipaliya S."/>
            <person name="Dacks J."/>
            <person name="Roger A.J."/>
        </authorList>
    </citation>
    <scope>NUCLEOTIDE SEQUENCE</scope>
    <source>
        <strain evidence="7">Schooner1</strain>
    </source>
</reference>